<dbReference type="SFLD" id="SFLDF00009">
    <property type="entry name" value="o-succinylbenzoate_synthase"/>
    <property type="match status" value="1"/>
</dbReference>
<dbReference type="InterPro" id="IPR029065">
    <property type="entry name" value="Enolase_C-like"/>
</dbReference>
<dbReference type="GO" id="GO:0043748">
    <property type="term" value="F:O-succinylbenzoate synthase activity"/>
    <property type="evidence" value="ECO:0007669"/>
    <property type="project" value="UniProtKB-EC"/>
</dbReference>
<evidence type="ECO:0000259" key="6">
    <source>
        <dbReference type="Pfam" id="PF21508"/>
    </source>
</evidence>
<dbReference type="Pfam" id="PF21508">
    <property type="entry name" value="MenC_N"/>
    <property type="match status" value="1"/>
</dbReference>
<dbReference type="PROSITE" id="PS00909">
    <property type="entry name" value="MR_MLE_2"/>
    <property type="match status" value="1"/>
</dbReference>
<gene>
    <name evidence="7" type="primary">menC</name>
    <name evidence="7" type="ORF">SNR37_004130</name>
</gene>
<evidence type="ECO:0000256" key="2">
    <source>
        <dbReference type="ARBA" id="ARBA00022842"/>
    </source>
</evidence>
<dbReference type="Gene3D" id="3.20.20.120">
    <property type="entry name" value="Enolase-like C-terminal domain"/>
    <property type="match status" value="1"/>
</dbReference>
<keyword evidence="2" id="KW-0460">Magnesium</keyword>
<reference evidence="8" key="1">
    <citation type="submission" date="2023-07" db="EMBL/GenBank/DDBJ databases">
        <title>Draft genome sequence of Agarivorans aestuarii strain ZMCS4, a CAZymes producing bacteria isolated from the marine brown algae Clodostephus spongiosus.</title>
        <authorList>
            <person name="Lorente B."/>
            <person name="Cabral C."/>
            <person name="Frias J."/>
            <person name="Faria J."/>
            <person name="Toubarro D."/>
        </authorList>
    </citation>
    <scope>NUCLEOTIDE SEQUENCE [LARGE SCALE GENOMIC DNA]</scope>
    <source>
        <strain evidence="8">ZMCS4</strain>
    </source>
</reference>
<feature type="domain" description="Enolase C-terminal" evidence="5">
    <location>
        <begin position="115"/>
        <end position="262"/>
    </location>
</feature>
<sequence length="306" mass="34564">MLCNWQSATLSRYTQAFIKPIQFGALTLSQRQGLYLEIRFRDGRLGRGEIAPLPGFSEETLEQAEQQTKDYLQGLVQRKLYPSVAFGFDCAMAGLPPTTPIVSGYPLLNGDFTHCQEVLDAQAGNLAKLKVARQSPKQDLELIQQLQQHYPKLRLRLDANRGWIWNQATFVLENIDLSRIDYVEEPLMNNQQCELLAKRTGAGIGLDETLQDSSYRYHYFEGLRCLVIKPSLLGPWRTCASIIDRAQADQVSCVLSSAYESEFGLQWINTMAKQYTPEQAPGLDTLKAFSEQAADIEILGTFHHKL</sequence>
<dbReference type="Gene3D" id="3.30.390.10">
    <property type="entry name" value="Enolase-like, N-terminal domain"/>
    <property type="match status" value="1"/>
</dbReference>
<dbReference type="EC" id="4.2.1.113" evidence="4"/>
<dbReference type="PANTHER" id="PTHR48073">
    <property type="entry name" value="O-SUCCINYLBENZOATE SYNTHASE-RELATED"/>
    <property type="match status" value="1"/>
</dbReference>
<dbReference type="SUPFAM" id="SSF54826">
    <property type="entry name" value="Enolase N-terminal domain-like"/>
    <property type="match status" value="1"/>
</dbReference>
<dbReference type="InterPro" id="IPR029017">
    <property type="entry name" value="Enolase-like_N"/>
</dbReference>
<dbReference type="NCBIfam" id="TIGR01927">
    <property type="entry name" value="menC_gam_Gplu"/>
    <property type="match status" value="1"/>
</dbReference>
<dbReference type="InterPro" id="IPR041338">
    <property type="entry name" value="OSBS_N"/>
</dbReference>
<feature type="domain" description="OSBS enolase-like N-terminal" evidence="6">
    <location>
        <begin position="7"/>
        <end position="93"/>
    </location>
</feature>
<dbReference type="Proteomes" id="UP001310248">
    <property type="component" value="Unassembled WGS sequence"/>
</dbReference>
<evidence type="ECO:0000313" key="7">
    <source>
        <dbReference type="EMBL" id="MEE1674686.1"/>
    </source>
</evidence>
<keyword evidence="3 7" id="KW-0456">Lyase</keyword>
<protein>
    <recommendedName>
        <fullName evidence="4">o-succinylbenzoate synthase</fullName>
        <ecNumber evidence="4">4.2.1.113</ecNumber>
    </recommendedName>
</protein>
<keyword evidence="1" id="KW-0479">Metal-binding</keyword>
<organism evidence="7 8">
    <name type="scientific">Agarivorans aestuarii</name>
    <dbReference type="NCBI Taxonomy" id="1563703"/>
    <lineage>
        <taxon>Bacteria</taxon>
        <taxon>Pseudomonadati</taxon>
        <taxon>Pseudomonadota</taxon>
        <taxon>Gammaproteobacteria</taxon>
        <taxon>Alteromonadales</taxon>
        <taxon>Alteromonadaceae</taxon>
        <taxon>Agarivorans</taxon>
    </lineage>
</organism>
<dbReference type="NCBIfam" id="NF003473">
    <property type="entry name" value="PRK05105.1"/>
    <property type="match status" value="1"/>
</dbReference>
<dbReference type="SFLD" id="SFLDS00001">
    <property type="entry name" value="Enolase"/>
    <property type="match status" value="1"/>
</dbReference>
<name>A0ABU7G5T9_9ALTE</name>
<proteinExistence type="predicted"/>
<comment type="caution">
    <text evidence="7">The sequence shown here is derived from an EMBL/GenBank/DDBJ whole genome shotgun (WGS) entry which is preliminary data.</text>
</comment>
<evidence type="ECO:0000256" key="4">
    <source>
        <dbReference type="NCBIfam" id="TIGR01927"/>
    </source>
</evidence>
<evidence type="ECO:0000256" key="1">
    <source>
        <dbReference type="ARBA" id="ARBA00022723"/>
    </source>
</evidence>
<dbReference type="EMBL" id="JAYDYW010000009">
    <property type="protein sequence ID" value="MEE1674686.1"/>
    <property type="molecule type" value="Genomic_DNA"/>
</dbReference>
<evidence type="ECO:0000313" key="8">
    <source>
        <dbReference type="Proteomes" id="UP001310248"/>
    </source>
</evidence>
<dbReference type="RefSeq" id="WP_329775746.1">
    <property type="nucleotide sequence ID" value="NZ_JAYDYW010000009.1"/>
</dbReference>
<evidence type="ECO:0000256" key="3">
    <source>
        <dbReference type="ARBA" id="ARBA00023239"/>
    </source>
</evidence>
<dbReference type="SUPFAM" id="SSF51604">
    <property type="entry name" value="Enolase C-terminal domain-like"/>
    <property type="match status" value="1"/>
</dbReference>
<dbReference type="Pfam" id="PF13378">
    <property type="entry name" value="MR_MLE_C"/>
    <property type="match status" value="1"/>
</dbReference>
<accession>A0ABU7G5T9</accession>
<dbReference type="PANTHER" id="PTHR48073:SF2">
    <property type="entry name" value="O-SUCCINYLBENZOATE SYNTHASE"/>
    <property type="match status" value="1"/>
</dbReference>
<dbReference type="CDD" id="cd03320">
    <property type="entry name" value="OSBS"/>
    <property type="match status" value="1"/>
</dbReference>
<dbReference type="SFLD" id="SFLDG00180">
    <property type="entry name" value="muconate_cycloisomerase"/>
    <property type="match status" value="1"/>
</dbReference>
<dbReference type="InterPro" id="IPR018110">
    <property type="entry name" value="Mandel_Rmase/mucon_lact_enz_CS"/>
</dbReference>
<keyword evidence="8" id="KW-1185">Reference proteome</keyword>
<evidence type="ECO:0000259" key="5">
    <source>
        <dbReference type="Pfam" id="PF13378"/>
    </source>
</evidence>
<dbReference type="InterPro" id="IPR036849">
    <property type="entry name" value="Enolase-like_C_sf"/>
</dbReference>